<dbReference type="Proteomes" id="UP000663868">
    <property type="component" value="Unassembled WGS sequence"/>
</dbReference>
<comment type="caution">
    <text evidence="11">The sequence shown here is derived from an EMBL/GenBank/DDBJ whole genome shotgun (WGS) entry which is preliminary data.</text>
</comment>
<feature type="disulfide bond" evidence="6">
    <location>
        <begin position="82"/>
        <end position="139"/>
    </location>
</feature>
<dbReference type="InterPro" id="IPR036444">
    <property type="entry name" value="PLipase_A2_dom_sf"/>
</dbReference>
<dbReference type="EC" id="3.1.1.4" evidence="8"/>
<dbReference type="GO" id="GO:0047498">
    <property type="term" value="F:calcium-dependent phospholipase A2 activity"/>
    <property type="evidence" value="ECO:0007669"/>
    <property type="project" value="TreeGrafter"/>
</dbReference>
<feature type="binding site" evidence="5">
    <location>
        <position position="67"/>
    </location>
    <ligand>
        <name>Ca(2+)</name>
        <dbReference type="ChEBI" id="CHEBI:29108"/>
    </ligand>
</feature>
<accession>A0A818TTW7</accession>
<dbReference type="GO" id="GO:0005543">
    <property type="term" value="F:phospholipid binding"/>
    <property type="evidence" value="ECO:0007669"/>
    <property type="project" value="TreeGrafter"/>
</dbReference>
<keyword evidence="5 8" id="KW-0106">Calcium</keyword>
<feature type="active site" evidence="4">
    <location>
        <position position="133"/>
    </location>
</feature>
<dbReference type="GO" id="GO:0005509">
    <property type="term" value="F:calcium ion binding"/>
    <property type="evidence" value="ECO:0007669"/>
    <property type="project" value="InterPro"/>
</dbReference>
<evidence type="ECO:0000256" key="4">
    <source>
        <dbReference type="PIRSR" id="PIRSR601211-1"/>
    </source>
</evidence>
<dbReference type="Gene3D" id="1.20.90.10">
    <property type="entry name" value="Phospholipase A2 domain"/>
    <property type="match status" value="1"/>
</dbReference>
<dbReference type="GO" id="GO:0005576">
    <property type="term" value="C:extracellular region"/>
    <property type="evidence" value="ECO:0007669"/>
    <property type="project" value="UniProtKB-SubCell"/>
</dbReference>
<gene>
    <name evidence="10" type="ORF">IZO911_LOCUS9729</name>
    <name evidence="11" type="ORF">KXQ929_LOCUS10073</name>
</gene>
<feature type="disulfide bond" evidence="6">
    <location>
        <begin position="66"/>
        <end position="83"/>
    </location>
</feature>
<dbReference type="PANTHER" id="PTHR11716">
    <property type="entry name" value="PHOSPHOLIPASE A2 FAMILY MEMBER"/>
    <property type="match status" value="1"/>
</dbReference>
<feature type="binding site" evidence="5">
    <location>
        <position position="87"/>
    </location>
    <ligand>
        <name>Ca(2+)</name>
        <dbReference type="ChEBI" id="CHEBI:29108"/>
    </ligand>
</feature>
<comment type="catalytic activity">
    <reaction evidence="8">
        <text>a 1,2-diacyl-sn-glycero-3-phosphocholine + H2O = a 1-acyl-sn-glycero-3-phosphocholine + a fatty acid + H(+)</text>
        <dbReference type="Rhea" id="RHEA:15801"/>
        <dbReference type="ChEBI" id="CHEBI:15377"/>
        <dbReference type="ChEBI" id="CHEBI:15378"/>
        <dbReference type="ChEBI" id="CHEBI:28868"/>
        <dbReference type="ChEBI" id="CHEBI:57643"/>
        <dbReference type="ChEBI" id="CHEBI:58168"/>
        <dbReference type="EC" id="3.1.1.4"/>
    </reaction>
</comment>
<dbReference type="GO" id="GO:0016042">
    <property type="term" value="P:lipid catabolic process"/>
    <property type="evidence" value="ECO:0007669"/>
    <property type="project" value="InterPro"/>
</dbReference>
<dbReference type="GO" id="GO:0006644">
    <property type="term" value="P:phospholipid metabolic process"/>
    <property type="evidence" value="ECO:0007669"/>
    <property type="project" value="InterPro"/>
</dbReference>
<comment type="similarity">
    <text evidence="7">Belongs to the phospholipase A2 family.</text>
</comment>
<dbReference type="PROSITE" id="PS00118">
    <property type="entry name" value="PA2_HIS"/>
    <property type="match status" value="1"/>
</dbReference>
<dbReference type="InterPro" id="IPR033113">
    <property type="entry name" value="PLA2_histidine"/>
</dbReference>
<evidence type="ECO:0000313" key="12">
    <source>
        <dbReference type="Proteomes" id="UP000663868"/>
    </source>
</evidence>
<protein>
    <recommendedName>
        <fullName evidence="8">Phospholipase A2</fullName>
        <ecNumber evidence="8">3.1.1.4</ecNumber>
    </recommendedName>
</protein>
<evidence type="ECO:0000259" key="9">
    <source>
        <dbReference type="SMART" id="SM00085"/>
    </source>
</evidence>
<keyword evidence="8" id="KW-0378">Hydrolase</keyword>
<feature type="chain" id="PRO_5035953538" description="Phospholipase A2" evidence="8">
    <location>
        <begin position="26"/>
        <end position="234"/>
    </location>
</feature>
<dbReference type="InterPro" id="IPR001211">
    <property type="entry name" value="PLA2"/>
</dbReference>
<feature type="binding site" evidence="5">
    <location>
        <position position="69"/>
    </location>
    <ligand>
        <name>Ca(2+)</name>
        <dbReference type="ChEBI" id="CHEBI:29108"/>
    </ligand>
</feature>
<comment type="subcellular location">
    <subcellularLocation>
        <location evidence="1 8">Secreted</location>
    </subcellularLocation>
</comment>
<evidence type="ECO:0000256" key="7">
    <source>
        <dbReference type="RuleBase" id="RU003654"/>
    </source>
</evidence>
<evidence type="ECO:0000256" key="6">
    <source>
        <dbReference type="PIRSR" id="PIRSR601211-3"/>
    </source>
</evidence>
<feature type="disulfide bond" evidence="6">
    <location>
        <begin position="118"/>
        <end position="130"/>
    </location>
</feature>
<keyword evidence="8" id="KW-0443">Lipid metabolism</keyword>
<feature type="disulfide bond" evidence="6">
    <location>
        <begin position="89"/>
        <end position="132"/>
    </location>
</feature>
<feature type="domain" description="Phospholipase A2-like central" evidence="9">
    <location>
        <begin position="41"/>
        <end position="160"/>
    </location>
</feature>
<evidence type="ECO:0000313" key="10">
    <source>
        <dbReference type="EMBL" id="CAF0853582.1"/>
    </source>
</evidence>
<reference evidence="11" key="1">
    <citation type="submission" date="2021-02" db="EMBL/GenBank/DDBJ databases">
        <authorList>
            <person name="Nowell W R."/>
        </authorList>
    </citation>
    <scope>NUCLEOTIDE SEQUENCE</scope>
</reference>
<name>A0A818TTW7_9BILA</name>
<feature type="signal peptide" evidence="8">
    <location>
        <begin position="1"/>
        <end position="25"/>
    </location>
</feature>
<dbReference type="PRINTS" id="PR00389">
    <property type="entry name" value="PHPHLIPASEA2"/>
</dbReference>
<dbReference type="EMBL" id="CAJNOE010000069">
    <property type="protein sequence ID" value="CAF0853582.1"/>
    <property type="molecule type" value="Genomic_DNA"/>
</dbReference>
<organism evidence="11 12">
    <name type="scientific">Adineta steineri</name>
    <dbReference type="NCBI Taxonomy" id="433720"/>
    <lineage>
        <taxon>Eukaryota</taxon>
        <taxon>Metazoa</taxon>
        <taxon>Spiralia</taxon>
        <taxon>Gnathifera</taxon>
        <taxon>Rotifera</taxon>
        <taxon>Eurotatoria</taxon>
        <taxon>Bdelloidea</taxon>
        <taxon>Adinetida</taxon>
        <taxon>Adinetidae</taxon>
        <taxon>Adineta</taxon>
    </lineage>
</organism>
<evidence type="ECO:0000256" key="8">
    <source>
        <dbReference type="RuleBase" id="RU361236"/>
    </source>
</evidence>
<evidence type="ECO:0000256" key="5">
    <source>
        <dbReference type="PIRSR" id="PIRSR601211-2"/>
    </source>
</evidence>
<dbReference type="InterPro" id="IPR016090">
    <property type="entry name" value="PLA2-like_dom"/>
</dbReference>
<dbReference type="AlphaFoldDB" id="A0A818TTW7"/>
<dbReference type="GO" id="GO:0050482">
    <property type="term" value="P:arachidonate secretion"/>
    <property type="evidence" value="ECO:0007669"/>
    <property type="project" value="InterPro"/>
</dbReference>
<proteinExistence type="inferred from homology"/>
<dbReference type="SUPFAM" id="SSF48619">
    <property type="entry name" value="Phospholipase A2, PLA2"/>
    <property type="match status" value="1"/>
</dbReference>
<evidence type="ECO:0000313" key="11">
    <source>
        <dbReference type="EMBL" id="CAF3686918.1"/>
    </source>
</evidence>
<dbReference type="EMBL" id="CAJOBB010000470">
    <property type="protein sequence ID" value="CAF3686918.1"/>
    <property type="molecule type" value="Genomic_DNA"/>
</dbReference>
<feature type="disulfide bond" evidence="6">
    <location>
        <begin position="99"/>
        <end position="125"/>
    </location>
</feature>
<sequence>MSIFNFQYILSLSTIIIVCLTASHGMPYSNGQSPSANQNRNFVQFGNMILSGMGNPFGYNGYGCWCGKGNRGDLVVDETDRCCQIHDRCWEAVEINHGCDPFWRIYDYKTLANHTIQCTDPIKTCDYHSCQCDKAAVECFARHRNTSYDSDFDNWKGLCTTATRSPENDPETCPPVWDAHEKYTSGSLVSIHGIVYQSLYTSSPGQNPLNNLATSHYHGIMATWKKLNECRRTI</sequence>
<evidence type="ECO:0000256" key="2">
    <source>
        <dbReference type="ARBA" id="ARBA00022525"/>
    </source>
</evidence>
<keyword evidence="2 8" id="KW-0964">Secreted</keyword>
<dbReference type="CDD" id="cd00125">
    <property type="entry name" value="PLA2c"/>
    <property type="match status" value="1"/>
</dbReference>
<dbReference type="Pfam" id="PF00068">
    <property type="entry name" value="Phospholip_A2_1"/>
    <property type="match status" value="1"/>
</dbReference>
<keyword evidence="8" id="KW-0732">Signal</keyword>
<comment type="cofactor">
    <cofactor evidence="5">
        <name>Ca(2+)</name>
        <dbReference type="ChEBI" id="CHEBI:29108"/>
    </cofactor>
    <text evidence="5">Binds 1 Ca(2+) ion per subunit.</text>
</comment>
<dbReference type="Proteomes" id="UP000663860">
    <property type="component" value="Unassembled WGS sequence"/>
</dbReference>
<keyword evidence="3 6" id="KW-1015">Disulfide bond</keyword>
<evidence type="ECO:0000256" key="1">
    <source>
        <dbReference type="ARBA" id="ARBA00004613"/>
    </source>
</evidence>
<keyword evidence="5" id="KW-0479">Metal-binding</keyword>
<dbReference type="PANTHER" id="PTHR11716:SF51">
    <property type="entry name" value="PHOSPHOLIPASE A2"/>
    <property type="match status" value="1"/>
</dbReference>
<evidence type="ECO:0000256" key="3">
    <source>
        <dbReference type="ARBA" id="ARBA00023157"/>
    </source>
</evidence>
<dbReference type="SMART" id="SM00085">
    <property type="entry name" value="PA2c"/>
    <property type="match status" value="1"/>
</dbReference>
<feature type="active site" evidence="4">
    <location>
        <position position="86"/>
    </location>
</feature>